<dbReference type="InterPro" id="IPR000477">
    <property type="entry name" value="RT_dom"/>
</dbReference>
<dbReference type="Gene3D" id="1.10.340.70">
    <property type="match status" value="1"/>
</dbReference>
<dbReference type="InterPro" id="IPR036875">
    <property type="entry name" value="Znf_CCHC_sf"/>
</dbReference>
<dbReference type="PANTHER" id="PTHR37984:SF5">
    <property type="entry name" value="PROTEIN NYNRIN-LIKE"/>
    <property type="match status" value="1"/>
</dbReference>
<proteinExistence type="inferred from homology"/>
<dbReference type="InterPro" id="IPR054465">
    <property type="entry name" value="Integrase_p58-like_C"/>
</dbReference>
<dbReference type="PANTHER" id="PTHR37984">
    <property type="entry name" value="PROTEIN CBG26694"/>
    <property type="match status" value="1"/>
</dbReference>
<dbReference type="Gene3D" id="3.10.10.10">
    <property type="entry name" value="HIV Type 1 Reverse Transcriptase, subunit A, domain 1"/>
    <property type="match status" value="1"/>
</dbReference>
<feature type="region of interest" description="Disordered" evidence="7">
    <location>
        <begin position="312"/>
        <end position="333"/>
    </location>
</feature>
<dbReference type="STRING" id="30732.ENSOMEP00000008813"/>
<dbReference type="SUPFAM" id="SSF57756">
    <property type="entry name" value="Retrovirus zinc finger-like domains"/>
    <property type="match status" value="1"/>
</dbReference>
<dbReference type="GO" id="GO:0008270">
    <property type="term" value="F:zinc ion binding"/>
    <property type="evidence" value="ECO:0007669"/>
    <property type="project" value="InterPro"/>
</dbReference>
<dbReference type="InterPro" id="IPR038269">
    <property type="entry name" value="SCAN_sf"/>
</dbReference>
<feature type="domain" description="Reverse transcriptase" evidence="8">
    <location>
        <begin position="1116"/>
        <end position="1293"/>
    </location>
</feature>
<dbReference type="Pfam" id="PF00665">
    <property type="entry name" value="rve"/>
    <property type="match status" value="1"/>
</dbReference>
<evidence type="ECO:0000256" key="6">
    <source>
        <dbReference type="ARBA" id="ARBA00039658"/>
    </source>
</evidence>
<evidence type="ECO:0000259" key="9">
    <source>
        <dbReference type="PROSITE" id="PS50994"/>
    </source>
</evidence>
<dbReference type="Pfam" id="PF02023">
    <property type="entry name" value="SCAN"/>
    <property type="match status" value="1"/>
</dbReference>
<dbReference type="InterPro" id="IPR036397">
    <property type="entry name" value="RNaseH_sf"/>
</dbReference>
<dbReference type="CDD" id="cd09274">
    <property type="entry name" value="RNase_HI_RT_Ty3"/>
    <property type="match status" value="1"/>
</dbReference>
<reference evidence="10" key="1">
    <citation type="submission" date="2025-08" db="UniProtKB">
        <authorList>
            <consortium name="Ensembl"/>
        </authorList>
    </citation>
    <scope>IDENTIFICATION</scope>
</reference>
<organism evidence="10 11">
    <name type="scientific">Oryzias melastigma</name>
    <name type="common">Marine medaka</name>
    <dbReference type="NCBI Taxonomy" id="30732"/>
    <lineage>
        <taxon>Eukaryota</taxon>
        <taxon>Metazoa</taxon>
        <taxon>Chordata</taxon>
        <taxon>Craniata</taxon>
        <taxon>Vertebrata</taxon>
        <taxon>Euteleostomi</taxon>
        <taxon>Actinopterygii</taxon>
        <taxon>Neopterygii</taxon>
        <taxon>Teleostei</taxon>
        <taxon>Neoteleostei</taxon>
        <taxon>Acanthomorphata</taxon>
        <taxon>Ovalentaria</taxon>
        <taxon>Atherinomorphae</taxon>
        <taxon>Beloniformes</taxon>
        <taxon>Adrianichthyidae</taxon>
        <taxon>Oryziinae</taxon>
        <taxon>Oryzias</taxon>
    </lineage>
</organism>
<dbReference type="SUPFAM" id="SSF53098">
    <property type="entry name" value="Ribonuclease H-like"/>
    <property type="match status" value="1"/>
</dbReference>
<dbReference type="InterPro" id="IPR041588">
    <property type="entry name" value="Integrase_H2C2"/>
</dbReference>
<evidence type="ECO:0000256" key="1">
    <source>
        <dbReference type="ARBA" id="ARBA00010879"/>
    </source>
</evidence>
<dbReference type="GO" id="GO:0015074">
    <property type="term" value="P:DNA integration"/>
    <property type="evidence" value="ECO:0007669"/>
    <property type="project" value="InterPro"/>
</dbReference>
<dbReference type="Gene3D" id="1.10.4020.10">
    <property type="entry name" value="DNA breaking-rejoining enzymes"/>
    <property type="match status" value="1"/>
</dbReference>
<keyword evidence="11" id="KW-1185">Reference proteome</keyword>
<dbReference type="InterPro" id="IPR043128">
    <property type="entry name" value="Rev_trsase/Diguanyl_cyclase"/>
</dbReference>
<keyword evidence="4" id="KW-0378">Hydrolase</keyword>
<dbReference type="Gene3D" id="3.30.420.10">
    <property type="entry name" value="Ribonuclease H-like superfamily/Ribonuclease H"/>
    <property type="match status" value="1"/>
</dbReference>
<dbReference type="GO" id="GO:0004190">
    <property type="term" value="F:aspartic-type endopeptidase activity"/>
    <property type="evidence" value="ECO:0007669"/>
    <property type="project" value="UniProtKB-KW"/>
</dbReference>
<accession>A0A3B3BUU0</accession>
<name>A0A3B3BUU0_ORYME</name>
<comment type="similarity">
    <text evidence="1">Belongs to the beta type-B retroviral polymerase family. HERV class-II K(HML-2) pol subfamily.</text>
</comment>
<evidence type="ECO:0000256" key="2">
    <source>
        <dbReference type="ARBA" id="ARBA00012180"/>
    </source>
</evidence>
<dbReference type="OMA" id="TKFSGPY"/>
<keyword evidence="5" id="KW-0511">Multifunctional enzyme</keyword>
<dbReference type="InterPro" id="IPR003309">
    <property type="entry name" value="SCAN_dom"/>
</dbReference>
<dbReference type="CDD" id="cd01647">
    <property type="entry name" value="RT_LTR"/>
    <property type="match status" value="1"/>
</dbReference>
<reference evidence="10" key="2">
    <citation type="submission" date="2025-09" db="UniProtKB">
        <authorList>
            <consortium name="Ensembl"/>
        </authorList>
    </citation>
    <scope>IDENTIFICATION</scope>
</reference>
<protein>
    <recommendedName>
        <fullName evidence="6">Gypsy retrotransposon integrase-like protein 1</fullName>
        <ecNumber evidence="2">3.1.26.4</ecNumber>
    </recommendedName>
</protein>
<evidence type="ECO:0000256" key="4">
    <source>
        <dbReference type="ARBA" id="ARBA00022750"/>
    </source>
</evidence>
<dbReference type="InterPro" id="IPR001584">
    <property type="entry name" value="Integrase_cat-core"/>
</dbReference>
<dbReference type="Pfam" id="PF00078">
    <property type="entry name" value="RVT_1"/>
    <property type="match status" value="1"/>
</dbReference>
<dbReference type="PROSITE" id="PS50994">
    <property type="entry name" value="INTEGRASE"/>
    <property type="match status" value="1"/>
</dbReference>
<dbReference type="Pfam" id="PF22938">
    <property type="entry name" value="Integrase_p58_C"/>
    <property type="match status" value="1"/>
</dbReference>
<keyword evidence="4" id="KW-0064">Aspartyl protease</keyword>
<dbReference type="InterPro" id="IPR041577">
    <property type="entry name" value="RT_RNaseH_2"/>
</dbReference>
<dbReference type="PaxDb" id="30732-ENSOMEP00000008813"/>
<dbReference type="FunFam" id="3.30.70.270:FF:000020">
    <property type="entry name" value="Transposon Tf2-6 polyprotein-like Protein"/>
    <property type="match status" value="1"/>
</dbReference>
<dbReference type="SUPFAM" id="SSF56672">
    <property type="entry name" value="DNA/RNA polymerases"/>
    <property type="match status" value="1"/>
</dbReference>
<dbReference type="Pfam" id="PF17919">
    <property type="entry name" value="RT_RNaseH_2"/>
    <property type="match status" value="1"/>
</dbReference>
<dbReference type="EC" id="3.1.26.4" evidence="2"/>
<dbReference type="Ensembl" id="ENSOMET00000001828.1">
    <property type="protein sequence ID" value="ENSOMEP00000008813.1"/>
    <property type="gene ID" value="ENSOMEG00000009987.1"/>
</dbReference>
<keyword evidence="3" id="KW-0645">Protease</keyword>
<dbReference type="GO" id="GO:0006508">
    <property type="term" value="P:proteolysis"/>
    <property type="evidence" value="ECO:0007669"/>
    <property type="project" value="UniProtKB-KW"/>
</dbReference>
<evidence type="ECO:0000313" key="11">
    <source>
        <dbReference type="Proteomes" id="UP000261560"/>
    </source>
</evidence>
<dbReference type="GO" id="GO:0003676">
    <property type="term" value="F:nucleic acid binding"/>
    <property type="evidence" value="ECO:0007669"/>
    <property type="project" value="InterPro"/>
</dbReference>
<dbReference type="FunFam" id="1.10.340.70:FF:000001">
    <property type="entry name" value="Retrovirus-related Pol polyprotein from transposon gypsy-like Protein"/>
    <property type="match status" value="1"/>
</dbReference>
<evidence type="ECO:0000259" key="8">
    <source>
        <dbReference type="PROSITE" id="PS50878"/>
    </source>
</evidence>
<sequence length="1514" mass="168791">MGVLRASVYTEPSATAEAVSPDVSLSDVKKKVTPVRPAEDVPVLPVTLPRFDASSPQASGSGAKLKVRLARLQFEAEEKERVRKAEYELRLQVKKMEIEAEKEIRIRQIELEALKVSSGCQPFASEKSVDVLQKHGFDVSKNIALVPAFRESEVDSYFNAFERIASALDWPRDMWPILLHCKLVGKAQEVVSCLSLQESLDYSILKEAILRAYELVPEAYRQRFRTHKKSNEQTFVEFAREKGNLFDKWCASSNVKDDFEALRSLVLLEDFKNALPERLVVFLNEQKVSSLSKAAVLADEFVLTHRNVFGALRPQSKPEPPFSRPNDRPKPPTSPPRLCFFCHKKGHLIADCHALKKKSTTTAPTKGMGLMRTASSALPCQTEGTNLDPCFKPFISTGTVSLTAETAVHHPIRILRDTGGSQSIIRDDVLSFTKASSCGSSVMIQGVGVNLVSAPLHTVYLESPLVTGLVKVAVLPTLPIEGVDLLLGNDLAGGKVTPVPELVNSPTISNVQDDMTHVYLFPSCVVTRAQSKKGEINLSDSFLATEMLTCPEERKKDTQQAVVCSPSDLVDPSPASRKDFIMAQKSDKSLSTCVSSVVLKEVAKEKKTAYFLDNDLLMRRWSDGPENKDGVVYQVVVPTGYRNKVLSLAHDHPWSGHMGINKTYDRILRHFFWPGLKADVVRYCKTCHECQIAGKPNQVIPPAPLRPIPAIGEPFQRVIIDCVGPLPKTRMGNQFLLTVMCAATRFPEAIPLRKITAPVITKALVKFFTVFGLPTEVQSDQGTNFKSRVFAQALKSLGIKHVTSSPYHPESQGALERFHQTLKAMLRKHCCDSEKTWDDSIPFVLFAAREAVQSSLGFSPAELVFGHEVRGPLKMLKETLISPTKEIKSVPEYVAKLRARLQQACSLARNNLASSQVRMKRHYDKQAVVKSFECGEKVLVLLPKPGSALSTKFSGPYVVEKRLSSTDYLIRTPERRRGTRVCHVNMLKPYHIREVQNQPSQDANSEVLPVALALGTLPCEDNEGPFPDSGTPGTKLCNSSIISNLPGYLAHLSERQYRDLETLIKDFPCLFRDVPSQTTCIEHDIVLTKASPIKQNAYRVNPAKRALMRKEVEYLLEHGFAIPSTSPWSSPCLLEIKKNGSPRFCTDYRKVNAVTVPDAHPLPLIDDCIDEIGPATFVTKLDMLKGYWQVPLTKHASDVSAFVTPDYFLQYTVMPFGMCNAPATFQRLVNKVLGDVKNCRSYLDDIVVYSEDWDEHVSTLREVFMRLSAASLTLNLAKCEFGKGTVLYLGQQVGSGRVRPAEAKVLAIQTFPVPTTRRELRRFLGMAGFYRRFCRNFSSVAAPLTSLTSPSVPFVWSAECQQAFNNLKGILCCNPVLAAPNSRRPFKLEVDASSVGAGAVLLQEDDEDIDHPVAYFSRKFNKHQQHYSTIEKEALALLMALQHFEVYLGSSHEPIQVFTDHNPLVFLSRMYNTNQRLMRWSIICQNFNLDIRHKRGSENVLADALSRAVVQDCN</sequence>
<dbReference type="InterPro" id="IPR012337">
    <property type="entry name" value="RNaseH-like_sf"/>
</dbReference>
<dbReference type="InterPro" id="IPR050951">
    <property type="entry name" value="Retrovirus_Pol_polyprotein"/>
</dbReference>
<evidence type="ECO:0000313" key="10">
    <source>
        <dbReference type="Ensembl" id="ENSOMEP00000008813.1"/>
    </source>
</evidence>
<dbReference type="Gene3D" id="3.30.70.270">
    <property type="match status" value="2"/>
</dbReference>
<dbReference type="Pfam" id="PF17921">
    <property type="entry name" value="Integrase_H2C2"/>
    <property type="match status" value="1"/>
</dbReference>
<dbReference type="GO" id="GO:0004523">
    <property type="term" value="F:RNA-DNA hybrid ribonuclease activity"/>
    <property type="evidence" value="ECO:0007669"/>
    <property type="project" value="UniProtKB-EC"/>
</dbReference>
<dbReference type="GeneTree" id="ENSGT01050000244855"/>
<evidence type="ECO:0000256" key="5">
    <source>
        <dbReference type="ARBA" id="ARBA00023268"/>
    </source>
</evidence>
<feature type="domain" description="Integrase catalytic" evidence="9">
    <location>
        <begin position="703"/>
        <end position="868"/>
    </location>
</feature>
<dbReference type="SUPFAM" id="SSF47353">
    <property type="entry name" value="Retrovirus capsid dimerization domain-like"/>
    <property type="match status" value="1"/>
</dbReference>
<dbReference type="FunFam" id="3.10.20.370:FF:000001">
    <property type="entry name" value="Retrovirus-related Pol polyprotein from transposon 17.6-like protein"/>
    <property type="match status" value="1"/>
</dbReference>
<dbReference type="PROSITE" id="PS50878">
    <property type="entry name" value="RT_POL"/>
    <property type="match status" value="1"/>
</dbReference>
<dbReference type="FunFam" id="3.30.420.10:FF:000032">
    <property type="entry name" value="Retrovirus-related Pol polyprotein from transposon 297-like Protein"/>
    <property type="match status" value="1"/>
</dbReference>
<evidence type="ECO:0000256" key="7">
    <source>
        <dbReference type="SAM" id="MobiDB-lite"/>
    </source>
</evidence>
<dbReference type="Proteomes" id="UP000261560">
    <property type="component" value="Unplaced"/>
</dbReference>
<dbReference type="InterPro" id="IPR043502">
    <property type="entry name" value="DNA/RNA_pol_sf"/>
</dbReference>
<evidence type="ECO:0000256" key="3">
    <source>
        <dbReference type="ARBA" id="ARBA00022670"/>
    </source>
</evidence>